<dbReference type="InterPro" id="IPR025855">
    <property type="entry name" value="Replic_Relax"/>
</dbReference>
<comment type="caution">
    <text evidence="2">The sequence shown here is derived from an EMBL/GenBank/DDBJ whole genome shotgun (WGS) entry which is preliminary data.</text>
</comment>
<dbReference type="RefSeq" id="WP_185063259.1">
    <property type="nucleotide sequence ID" value="NZ_BAABJP010000064.1"/>
</dbReference>
<protein>
    <submittedName>
        <fullName evidence="2">Uncharacterized protein</fullName>
    </submittedName>
</protein>
<accession>A0ABP9RDH8</accession>
<gene>
    <name evidence="2" type="ORF">GCM10023321_80920</name>
</gene>
<dbReference type="Pfam" id="PF13814">
    <property type="entry name" value="Replic_Relax"/>
    <property type="match status" value="1"/>
</dbReference>
<proteinExistence type="predicted"/>
<feature type="compositionally biased region" description="Gly residues" evidence="1">
    <location>
        <begin position="217"/>
        <end position="226"/>
    </location>
</feature>
<name>A0ABP9RDH8_9PSEU</name>
<feature type="region of interest" description="Disordered" evidence="1">
    <location>
        <begin position="155"/>
        <end position="233"/>
    </location>
</feature>
<evidence type="ECO:0000313" key="2">
    <source>
        <dbReference type="EMBL" id="GAA5175240.1"/>
    </source>
</evidence>
<reference evidence="3" key="1">
    <citation type="journal article" date="2019" name="Int. J. Syst. Evol. Microbiol.">
        <title>The Global Catalogue of Microorganisms (GCM) 10K type strain sequencing project: providing services to taxonomists for standard genome sequencing and annotation.</title>
        <authorList>
            <consortium name="The Broad Institute Genomics Platform"/>
            <consortium name="The Broad Institute Genome Sequencing Center for Infectious Disease"/>
            <person name="Wu L."/>
            <person name="Ma J."/>
        </authorList>
    </citation>
    <scope>NUCLEOTIDE SEQUENCE [LARGE SCALE GENOMIC DNA]</scope>
    <source>
        <strain evidence="3">JCM 18303</strain>
    </source>
</reference>
<keyword evidence="3" id="KW-1185">Reference proteome</keyword>
<dbReference type="EMBL" id="BAABJP010000064">
    <property type="protein sequence ID" value="GAA5175240.1"/>
    <property type="molecule type" value="Genomic_DNA"/>
</dbReference>
<sequence>MSGAGRRAIDPLAKIADAGRWVTPRDRVVLVLLTEHRVATAAQIARVEFPCPNRARVRLEQLAERHYLARWRPYVRPGSAPFQYTVGPLGAALTAAAKQEPIPKPSEVTREAWRLEHSPNLAHRLAVVEFFTRLHGHARTLPGAALAEWWSEVRPLDRTHPPGSTRDPVPLRTRPRHRTPRHPADQARQVPQPGQPAARLRRTVVRSLEAERFDGAQPGGAAGGIAAGEQADR</sequence>
<evidence type="ECO:0000256" key="1">
    <source>
        <dbReference type="SAM" id="MobiDB-lite"/>
    </source>
</evidence>
<evidence type="ECO:0000313" key="3">
    <source>
        <dbReference type="Proteomes" id="UP001428817"/>
    </source>
</evidence>
<dbReference type="Proteomes" id="UP001428817">
    <property type="component" value="Unassembled WGS sequence"/>
</dbReference>
<organism evidence="2 3">
    <name type="scientific">Pseudonocardia eucalypti</name>
    <dbReference type="NCBI Taxonomy" id="648755"/>
    <lineage>
        <taxon>Bacteria</taxon>
        <taxon>Bacillati</taxon>
        <taxon>Actinomycetota</taxon>
        <taxon>Actinomycetes</taxon>
        <taxon>Pseudonocardiales</taxon>
        <taxon>Pseudonocardiaceae</taxon>
        <taxon>Pseudonocardia</taxon>
    </lineage>
</organism>